<proteinExistence type="predicted"/>
<protein>
    <recommendedName>
        <fullName evidence="2">Lipoprotein</fullName>
    </recommendedName>
</protein>
<evidence type="ECO:0000313" key="1">
    <source>
        <dbReference type="EMBL" id="SFV54654.1"/>
    </source>
</evidence>
<accession>A0A1W1BM83</accession>
<dbReference type="AlphaFoldDB" id="A0A1W1BM83"/>
<dbReference type="PROSITE" id="PS51257">
    <property type="entry name" value="PROKAR_LIPOPROTEIN"/>
    <property type="match status" value="1"/>
</dbReference>
<name>A0A1W1BM83_9ZZZZ</name>
<reference evidence="1" key="1">
    <citation type="submission" date="2016-10" db="EMBL/GenBank/DDBJ databases">
        <authorList>
            <person name="de Groot N.N."/>
        </authorList>
    </citation>
    <scope>NUCLEOTIDE SEQUENCE</scope>
</reference>
<evidence type="ECO:0008006" key="2">
    <source>
        <dbReference type="Google" id="ProtNLM"/>
    </source>
</evidence>
<gene>
    <name evidence="1" type="ORF">MNB_SV-10-1302</name>
</gene>
<organism evidence="1">
    <name type="scientific">hydrothermal vent metagenome</name>
    <dbReference type="NCBI Taxonomy" id="652676"/>
    <lineage>
        <taxon>unclassified sequences</taxon>
        <taxon>metagenomes</taxon>
        <taxon>ecological metagenomes</taxon>
    </lineage>
</organism>
<sequence>MRKRTILTAAGMVLLLATACSNNQPAFDPSDTTVVSVKGKPYNIPKGAHPSPYVDDNVIEFYQKIGLKECRKGDITWEEDTAKEEMGVAIGKGDKSIYAKLAKQGRIGCASPISK</sequence>
<dbReference type="EMBL" id="FPHL01000007">
    <property type="protein sequence ID" value="SFV54654.1"/>
    <property type="molecule type" value="Genomic_DNA"/>
</dbReference>